<dbReference type="AlphaFoldDB" id="A0A235BPK0"/>
<dbReference type="GO" id="GO:0006355">
    <property type="term" value="P:regulation of DNA-templated transcription"/>
    <property type="evidence" value="ECO:0007669"/>
    <property type="project" value="InterPro"/>
</dbReference>
<dbReference type="PRINTS" id="PR00726">
    <property type="entry name" value="LEXASERPTASE"/>
</dbReference>
<reference evidence="9 10" key="1">
    <citation type="submission" date="2017-07" db="EMBL/GenBank/DDBJ databases">
        <title>Recovery of genomes from metagenomes via a dereplication, aggregation, and scoring strategy.</title>
        <authorList>
            <person name="Sieber C.M."/>
            <person name="Probst A.J."/>
            <person name="Sharrar A."/>
            <person name="Thomas B.C."/>
            <person name="Hess M."/>
            <person name="Tringe S.G."/>
            <person name="Banfield J.F."/>
        </authorList>
    </citation>
    <scope>NUCLEOTIDE SEQUENCE [LARGE SCALE GENOMIC DNA]</scope>
    <source>
        <strain evidence="9">JGI_Cruoil_03_44_89</strain>
    </source>
</reference>
<dbReference type="InterPro" id="IPR039418">
    <property type="entry name" value="LexA-like"/>
</dbReference>
<comment type="caution">
    <text evidence="9">The sequence shown here is derived from an EMBL/GenBank/DDBJ whole genome shotgun (WGS) entry which is preliminary data.</text>
</comment>
<accession>A0A235BPK0</accession>
<dbReference type="PANTHER" id="PTHR33516">
    <property type="entry name" value="LEXA REPRESSOR"/>
    <property type="match status" value="1"/>
</dbReference>
<dbReference type="GO" id="GO:0009432">
    <property type="term" value="P:SOS response"/>
    <property type="evidence" value="ECO:0007669"/>
    <property type="project" value="UniProtKB-KW"/>
</dbReference>
<name>A0A235BPK0_UNCW3</name>
<dbReference type="Pfam" id="PF00717">
    <property type="entry name" value="Peptidase_S24"/>
    <property type="match status" value="1"/>
</dbReference>
<feature type="domain" description="Peptidase S24/S26A/S26B/S26C" evidence="8">
    <location>
        <begin position="27"/>
        <end position="143"/>
    </location>
</feature>
<dbReference type="Proteomes" id="UP000215215">
    <property type="component" value="Unassembled WGS sequence"/>
</dbReference>
<dbReference type="InterPro" id="IPR036286">
    <property type="entry name" value="LexA/Signal_pep-like_sf"/>
</dbReference>
<sequence>MDETDIKKDIYVTEIWGFKKRTKREFPLYLAKISAGFPSPADDYIDKKLDLNESLVKHPAATFFVKVYGSSMVNAGINSGDTLIVDRALEPADNKIVLAVLDGDFTVKRIRKLKDKLYLLPENPNCDPIEVTEEMDFEVWGVVTYVIHSV</sequence>
<dbReference type="InterPro" id="IPR015927">
    <property type="entry name" value="Peptidase_S24_S26A/B/C"/>
</dbReference>
<dbReference type="GO" id="GO:0016787">
    <property type="term" value="F:hydrolase activity"/>
    <property type="evidence" value="ECO:0007669"/>
    <property type="project" value="UniProtKB-KW"/>
</dbReference>
<evidence type="ECO:0000256" key="3">
    <source>
        <dbReference type="ARBA" id="ARBA00022801"/>
    </source>
</evidence>
<proteinExistence type="inferred from homology"/>
<evidence type="ECO:0000256" key="6">
    <source>
        <dbReference type="ARBA" id="ARBA00023236"/>
    </source>
</evidence>
<evidence type="ECO:0000313" key="10">
    <source>
        <dbReference type="Proteomes" id="UP000215215"/>
    </source>
</evidence>
<dbReference type="InterPro" id="IPR006197">
    <property type="entry name" value="Peptidase_S24_LexA"/>
</dbReference>
<keyword evidence="6" id="KW-0742">SOS response</keyword>
<keyword evidence="2" id="KW-0227">DNA damage</keyword>
<evidence type="ECO:0000259" key="8">
    <source>
        <dbReference type="Pfam" id="PF00717"/>
    </source>
</evidence>
<dbReference type="InterPro" id="IPR050077">
    <property type="entry name" value="LexA_repressor"/>
</dbReference>
<dbReference type="CDD" id="cd06529">
    <property type="entry name" value="S24_LexA-like"/>
    <property type="match status" value="1"/>
</dbReference>
<dbReference type="NCBIfam" id="NF007621">
    <property type="entry name" value="PRK10276.1"/>
    <property type="match status" value="1"/>
</dbReference>
<dbReference type="GO" id="GO:0006281">
    <property type="term" value="P:DNA repair"/>
    <property type="evidence" value="ECO:0007669"/>
    <property type="project" value="UniProtKB-KW"/>
</dbReference>
<evidence type="ECO:0000256" key="1">
    <source>
        <dbReference type="ARBA" id="ARBA00007484"/>
    </source>
</evidence>
<keyword evidence="4 7" id="KW-0068">Autocatalytic cleavage</keyword>
<dbReference type="Gene3D" id="2.10.109.10">
    <property type="entry name" value="Umud Fragment, subunit A"/>
    <property type="match status" value="1"/>
</dbReference>
<evidence type="ECO:0000256" key="5">
    <source>
        <dbReference type="ARBA" id="ARBA00023204"/>
    </source>
</evidence>
<evidence type="ECO:0000256" key="4">
    <source>
        <dbReference type="ARBA" id="ARBA00022813"/>
    </source>
</evidence>
<dbReference type="GO" id="GO:0003677">
    <property type="term" value="F:DNA binding"/>
    <property type="evidence" value="ECO:0007669"/>
    <property type="project" value="InterPro"/>
</dbReference>
<protein>
    <submittedName>
        <fullName evidence="9">Peptidase S24</fullName>
    </submittedName>
</protein>
<comment type="similarity">
    <text evidence="1 7">Belongs to the peptidase S24 family.</text>
</comment>
<evidence type="ECO:0000256" key="7">
    <source>
        <dbReference type="RuleBase" id="RU003991"/>
    </source>
</evidence>
<keyword evidence="3 7" id="KW-0378">Hydrolase</keyword>
<dbReference type="EMBL" id="NOZQ01000210">
    <property type="protein sequence ID" value="OYD13929.1"/>
    <property type="molecule type" value="Genomic_DNA"/>
</dbReference>
<dbReference type="PANTHER" id="PTHR33516:SF2">
    <property type="entry name" value="LEXA REPRESSOR-RELATED"/>
    <property type="match status" value="1"/>
</dbReference>
<evidence type="ECO:0000313" key="9">
    <source>
        <dbReference type="EMBL" id="OYD13929.1"/>
    </source>
</evidence>
<evidence type="ECO:0000256" key="2">
    <source>
        <dbReference type="ARBA" id="ARBA00022763"/>
    </source>
</evidence>
<keyword evidence="5" id="KW-0234">DNA repair</keyword>
<gene>
    <name evidence="9" type="ORF">CH333_09490</name>
</gene>
<organism evidence="9 10">
    <name type="scientific">candidate division WOR-3 bacterium JGI_Cruoil_03_44_89</name>
    <dbReference type="NCBI Taxonomy" id="1973748"/>
    <lineage>
        <taxon>Bacteria</taxon>
        <taxon>Bacteria division WOR-3</taxon>
    </lineage>
</organism>
<dbReference type="SUPFAM" id="SSF51306">
    <property type="entry name" value="LexA/Signal peptidase"/>
    <property type="match status" value="1"/>
</dbReference>